<gene>
    <name evidence="2" type="ORF">PAM7066_02573</name>
</gene>
<evidence type="ECO:0000313" key="2">
    <source>
        <dbReference type="EMBL" id="SLN54559.1"/>
    </source>
</evidence>
<feature type="compositionally biased region" description="Acidic residues" evidence="1">
    <location>
        <begin position="98"/>
        <end position="110"/>
    </location>
</feature>
<feature type="compositionally biased region" description="Low complexity" evidence="1">
    <location>
        <begin position="62"/>
        <end position="76"/>
    </location>
</feature>
<dbReference type="EMBL" id="FWFV01000007">
    <property type="protein sequence ID" value="SLN54559.1"/>
    <property type="molecule type" value="Genomic_DNA"/>
</dbReference>
<feature type="compositionally biased region" description="Pro residues" evidence="1">
    <location>
        <begin position="111"/>
        <end position="129"/>
    </location>
</feature>
<evidence type="ECO:0000256" key="1">
    <source>
        <dbReference type="SAM" id="MobiDB-lite"/>
    </source>
</evidence>
<keyword evidence="3" id="KW-1185">Reference proteome</keyword>
<proteinExistence type="predicted"/>
<sequence length="396" mass="42340">MDTPLIISGSAHGALILFLLFGGWFESEPLPPVESTEVTVLSEEEFAVLTRPETVEEPEPVPMESAEEPTAAVDPAAPEEESPPEEPRVAEPAAEAVPEPEPEPEPEPAPEPEPQPEPVVEPIPAPDLDPAPRPERPDVPQDDTDTPQAAPRVADEVTPAPPLEAETAPEQQEATAPEPEPQLEPVEEEAPAAPEETTTEIVTEAEDPSTTLADAAPSQTARPRGRPEQVVAVEPEPEPEPVEPEPAPQTEGQVVEANSDNVQTAVEETIAGLEQMVEEGAAPGMPAGPPITEGERQNFILAIRRCWNVDVGSEAADVNVTIRFDMTPDGMPVSSSITQLSATGGSEMAQRAAYDSGRRAILRCAVEGSGYDLPPEKYAQWQQVEVTFNPAEMRVR</sequence>
<protein>
    <recommendedName>
        <fullName evidence="4">Cell division and transport-associated protein TolA</fullName>
    </recommendedName>
</protein>
<dbReference type="OrthoDB" id="7161229at2"/>
<organism evidence="2 3">
    <name type="scientific">Palleronia marisminoris</name>
    <dbReference type="NCBI Taxonomy" id="315423"/>
    <lineage>
        <taxon>Bacteria</taxon>
        <taxon>Pseudomonadati</taxon>
        <taxon>Pseudomonadota</taxon>
        <taxon>Alphaproteobacteria</taxon>
        <taxon>Rhodobacterales</taxon>
        <taxon>Roseobacteraceae</taxon>
        <taxon>Palleronia</taxon>
    </lineage>
</organism>
<feature type="compositionally biased region" description="Basic and acidic residues" evidence="1">
    <location>
        <begin position="130"/>
        <end position="139"/>
    </location>
</feature>
<dbReference type="STRING" id="315423.SAMN04488020_107100"/>
<dbReference type="Gene3D" id="3.30.1150.10">
    <property type="match status" value="1"/>
</dbReference>
<feature type="compositionally biased region" description="Low complexity" evidence="1">
    <location>
        <begin position="191"/>
        <end position="202"/>
    </location>
</feature>
<dbReference type="Proteomes" id="UP000193870">
    <property type="component" value="Unassembled WGS sequence"/>
</dbReference>
<name>A0A1Y5T3J3_9RHOB</name>
<accession>A0A1Y5T3J3</accession>
<feature type="compositionally biased region" description="Low complexity" evidence="1">
    <location>
        <begin position="163"/>
        <end position="177"/>
    </location>
</feature>
<evidence type="ECO:0000313" key="3">
    <source>
        <dbReference type="Proteomes" id="UP000193870"/>
    </source>
</evidence>
<reference evidence="2 3" key="1">
    <citation type="submission" date="2017-03" db="EMBL/GenBank/DDBJ databases">
        <authorList>
            <person name="Afonso C.L."/>
            <person name="Miller P.J."/>
            <person name="Scott M.A."/>
            <person name="Spackman E."/>
            <person name="Goraichik I."/>
            <person name="Dimitrov K.M."/>
            <person name="Suarez D.L."/>
            <person name="Swayne D.E."/>
        </authorList>
    </citation>
    <scope>NUCLEOTIDE SEQUENCE [LARGE SCALE GENOMIC DNA]</scope>
    <source>
        <strain evidence="2 3">CECT 7066</strain>
    </source>
</reference>
<dbReference type="AlphaFoldDB" id="A0A1Y5T3J3"/>
<feature type="compositionally biased region" description="Polar residues" evidence="1">
    <location>
        <begin position="208"/>
        <end position="221"/>
    </location>
</feature>
<evidence type="ECO:0008006" key="4">
    <source>
        <dbReference type="Google" id="ProtNLM"/>
    </source>
</evidence>
<feature type="region of interest" description="Disordered" evidence="1">
    <location>
        <begin position="44"/>
        <end position="254"/>
    </location>
</feature>
<dbReference type="RefSeq" id="WP_085854573.1">
    <property type="nucleotide sequence ID" value="NZ_FOPF01000007.1"/>
</dbReference>